<dbReference type="GO" id="GO:0016020">
    <property type="term" value="C:membrane"/>
    <property type="evidence" value="ECO:0007669"/>
    <property type="project" value="UniProtKB-SubCell"/>
</dbReference>
<dbReference type="Gene3D" id="2.70.170.10">
    <property type="entry name" value="Neurotransmitter-gated ion-channel ligand-binding domain"/>
    <property type="match status" value="2"/>
</dbReference>
<feature type="transmembrane region" description="Helical" evidence="5">
    <location>
        <begin position="218"/>
        <end position="240"/>
    </location>
</feature>
<dbReference type="InterPro" id="IPR006029">
    <property type="entry name" value="Neurotrans-gated_channel_TM"/>
</dbReference>
<feature type="transmembrane region" description="Helical" evidence="5">
    <location>
        <begin position="252"/>
        <end position="270"/>
    </location>
</feature>
<name>A0AAF3EEE5_9BILA</name>
<feature type="domain" description="Neurotransmitter-gated ion-channel transmembrane" evidence="8">
    <location>
        <begin position="555"/>
        <end position="642"/>
    </location>
</feature>
<dbReference type="SUPFAM" id="SSF63712">
    <property type="entry name" value="Nicotinic receptor ligand binding domain-like"/>
    <property type="match status" value="2"/>
</dbReference>
<keyword evidence="3 5" id="KW-1133">Transmembrane helix</keyword>
<proteinExistence type="predicted"/>
<keyword evidence="4 5" id="KW-0472">Membrane</keyword>
<evidence type="ECO:0000313" key="9">
    <source>
        <dbReference type="Proteomes" id="UP000887575"/>
    </source>
</evidence>
<evidence type="ECO:0000256" key="3">
    <source>
        <dbReference type="ARBA" id="ARBA00022989"/>
    </source>
</evidence>
<dbReference type="Proteomes" id="UP000887575">
    <property type="component" value="Unassembled WGS sequence"/>
</dbReference>
<dbReference type="Pfam" id="PF02932">
    <property type="entry name" value="Neur_chan_memb"/>
    <property type="match status" value="1"/>
</dbReference>
<dbReference type="GO" id="GO:0004888">
    <property type="term" value="F:transmembrane signaling receptor activity"/>
    <property type="evidence" value="ECO:0007669"/>
    <property type="project" value="InterPro"/>
</dbReference>
<dbReference type="InterPro" id="IPR006202">
    <property type="entry name" value="Neur_chan_lig-bd"/>
</dbReference>
<comment type="subcellular location">
    <subcellularLocation>
        <location evidence="1">Membrane</location>
        <topology evidence="1">Multi-pass membrane protein</topology>
    </subcellularLocation>
</comment>
<dbReference type="AlphaFoldDB" id="A0AAF3EEE5"/>
<feature type="chain" id="PRO_5042014602" evidence="6">
    <location>
        <begin position="17"/>
        <end position="732"/>
    </location>
</feature>
<evidence type="ECO:0000259" key="8">
    <source>
        <dbReference type="Pfam" id="PF02932"/>
    </source>
</evidence>
<dbReference type="InterPro" id="IPR036719">
    <property type="entry name" value="Neuro-gated_channel_TM_sf"/>
</dbReference>
<feature type="transmembrane region" description="Helical" evidence="5">
    <location>
        <begin position="328"/>
        <end position="348"/>
    </location>
</feature>
<evidence type="ECO:0000256" key="1">
    <source>
        <dbReference type="ARBA" id="ARBA00004141"/>
    </source>
</evidence>
<feature type="transmembrane region" description="Helical" evidence="5">
    <location>
        <begin position="612"/>
        <end position="634"/>
    </location>
</feature>
<sequence>MLQVIVVGFFVQKVSSLLPVSLLENYDKRVAPYDLQNETLVVNISLPLFNLMLVHGQEQLATLIFETRLEWYDDRLKYNPADFNDRHELYLPKDEIWIAHYSLLYAVESKLLTNKRGDTALVAPNGRVVIREMYYAKVGCYARIQRFPFDTQYCAVVLGDTITNTSTVVFSGKLFPKAEVYGNGEFYMQNFSVLSVKPGQKNLPSKIFFYATFERDSFYFVFVIVIPAILITSFTIAGALLPAPGEQAADPINIGLASLLALSITMTIIANDIPKTSVVPLIGWFVLVCLGICTFSVLSGLILDRIRMKISFFISLVERIRLFELKQLNLMFLLIITLCNVYRVSALLPTSLLEGYDKRLAPYDINENHLLVVNISMPMMLLMTVHGQEQMVTLLFDFRLDWIDERLRFNSSNFDNRTELYLPASEIWTVPYNLLNGVESKLLANKRGDIIRVRQNGHVVLRETYYSKVQCGTRVDRFPFDIQFCGIIIANLATNRSTLQFVGQLYPGADMGGNEEFWMTNFSALSVKPSKIENENHVYFWITFERDSFYFIFVIVIPAILITTLTITGVLLPAPGEVTADPVNIGLCSLLALSITLTVVADNIPRTATVPLIGWFVLVCLFLVCFSVIAGLIFDQLRARAKNEELLPGVFDSMIRMYQVKLHREKSPISPRRVISVFSFLLFLLLQILLLCNLMVFLSFSWNRDTYSKIDEMDNTDMYNMVFSTEHDLGYF</sequence>
<feature type="transmembrane region" description="Helical" evidence="5">
    <location>
        <begin position="674"/>
        <end position="700"/>
    </location>
</feature>
<dbReference type="Gene3D" id="1.20.58.390">
    <property type="entry name" value="Neurotransmitter-gated ion-channel transmembrane domain"/>
    <property type="match status" value="2"/>
</dbReference>
<dbReference type="Pfam" id="PF02931">
    <property type="entry name" value="Neur_chan_LBD"/>
    <property type="match status" value="2"/>
</dbReference>
<dbReference type="CDD" id="cd19051">
    <property type="entry name" value="LGIC_TM_cation"/>
    <property type="match status" value="2"/>
</dbReference>
<feature type="transmembrane region" description="Helical" evidence="5">
    <location>
        <begin position="549"/>
        <end position="571"/>
    </location>
</feature>
<keyword evidence="6" id="KW-0732">Signal</keyword>
<dbReference type="SUPFAM" id="SSF90112">
    <property type="entry name" value="Neurotransmitter-gated ion-channel transmembrane pore"/>
    <property type="match status" value="2"/>
</dbReference>
<feature type="domain" description="Neurotransmitter-gated ion-channel ligand-binding" evidence="7">
    <location>
        <begin position="350"/>
        <end position="505"/>
    </location>
</feature>
<reference evidence="10" key="1">
    <citation type="submission" date="2024-02" db="UniProtKB">
        <authorList>
            <consortium name="WormBaseParasite"/>
        </authorList>
    </citation>
    <scope>IDENTIFICATION</scope>
</reference>
<evidence type="ECO:0000256" key="6">
    <source>
        <dbReference type="SAM" id="SignalP"/>
    </source>
</evidence>
<dbReference type="GO" id="GO:0005230">
    <property type="term" value="F:extracellular ligand-gated monoatomic ion channel activity"/>
    <property type="evidence" value="ECO:0007669"/>
    <property type="project" value="InterPro"/>
</dbReference>
<keyword evidence="9" id="KW-1185">Reference proteome</keyword>
<feature type="transmembrane region" description="Helical" evidence="5">
    <location>
        <begin position="368"/>
        <end position="385"/>
    </location>
</feature>
<dbReference type="InterPro" id="IPR036734">
    <property type="entry name" value="Neur_chan_lig-bd_sf"/>
</dbReference>
<dbReference type="WBParaSite" id="MBELARI_LOCUS12337.1">
    <property type="protein sequence ID" value="MBELARI_LOCUS12337.1"/>
    <property type="gene ID" value="MBELARI_LOCUS12337"/>
</dbReference>
<feature type="signal peptide" evidence="6">
    <location>
        <begin position="1"/>
        <end position="16"/>
    </location>
</feature>
<evidence type="ECO:0000259" key="7">
    <source>
        <dbReference type="Pfam" id="PF02931"/>
    </source>
</evidence>
<protein>
    <submittedName>
        <fullName evidence="10">Uncharacterized protein</fullName>
    </submittedName>
</protein>
<evidence type="ECO:0000256" key="5">
    <source>
        <dbReference type="SAM" id="Phobius"/>
    </source>
</evidence>
<organism evidence="9 10">
    <name type="scientific">Mesorhabditis belari</name>
    <dbReference type="NCBI Taxonomy" id="2138241"/>
    <lineage>
        <taxon>Eukaryota</taxon>
        <taxon>Metazoa</taxon>
        <taxon>Ecdysozoa</taxon>
        <taxon>Nematoda</taxon>
        <taxon>Chromadorea</taxon>
        <taxon>Rhabditida</taxon>
        <taxon>Rhabditina</taxon>
        <taxon>Rhabditomorpha</taxon>
        <taxon>Rhabditoidea</taxon>
        <taxon>Rhabditidae</taxon>
        <taxon>Mesorhabditinae</taxon>
        <taxon>Mesorhabditis</taxon>
    </lineage>
</organism>
<dbReference type="InterPro" id="IPR038050">
    <property type="entry name" value="Neuro_actylchol_rec"/>
</dbReference>
<evidence type="ECO:0000256" key="2">
    <source>
        <dbReference type="ARBA" id="ARBA00022692"/>
    </source>
</evidence>
<evidence type="ECO:0000313" key="10">
    <source>
        <dbReference type="WBParaSite" id="MBELARI_LOCUS12337.1"/>
    </source>
</evidence>
<keyword evidence="2 5" id="KW-0812">Transmembrane</keyword>
<evidence type="ECO:0000256" key="4">
    <source>
        <dbReference type="ARBA" id="ARBA00023136"/>
    </source>
</evidence>
<accession>A0AAF3EEE5</accession>
<feature type="transmembrane region" description="Helical" evidence="5">
    <location>
        <begin position="282"/>
        <end position="303"/>
    </location>
</feature>
<dbReference type="InterPro" id="IPR006201">
    <property type="entry name" value="Neur_channel"/>
</dbReference>
<dbReference type="PANTHER" id="PTHR18945">
    <property type="entry name" value="NEUROTRANSMITTER GATED ION CHANNEL"/>
    <property type="match status" value="1"/>
</dbReference>
<dbReference type="CDD" id="cd18989">
    <property type="entry name" value="LGIC_ECD_cation"/>
    <property type="match status" value="2"/>
</dbReference>
<feature type="domain" description="Neurotransmitter-gated ion-channel ligand-binding" evidence="7">
    <location>
        <begin position="21"/>
        <end position="173"/>
    </location>
</feature>